<evidence type="ECO:0000259" key="1">
    <source>
        <dbReference type="Pfam" id="PF01610"/>
    </source>
</evidence>
<dbReference type="PANTHER" id="PTHR33498:SF1">
    <property type="entry name" value="TRANSPOSASE FOR INSERTION SEQUENCE ELEMENT IS1557"/>
    <property type="match status" value="1"/>
</dbReference>
<accession>B6AKK2</accession>
<dbReference type="InterPro" id="IPR002560">
    <property type="entry name" value="Transposase_DDE"/>
</dbReference>
<reference evidence="2" key="1">
    <citation type="journal article" date="2004" name="Nature">
        <title>Community structure and metabolism through reconstruction of microbial genomes from the environment.</title>
        <authorList>
            <person name="Tyson G.W."/>
            <person name="Chapman J."/>
            <person name="Hugenholtz P."/>
            <person name="Allen E.E."/>
            <person name="Ram R.J."/>
            <person name="Richardson P.M."/>
            <person name="Solovyev V.V."/>
            <person name="Rubin E.M."/>
            <person name="Rokhsar D.S."/>
            <person name="Banfield J.F."/>
        </authorList>
    </citation>
    <scope>NUCLEOTIDE SEQUENCE [LARGE SCALE GENOMIC DNA]</scope>
</reference>
<feature type="domain" description="Transposase IS204/IS1001/IS1096/IS1165 DDE" evidence="1">
    <location>
        <begin position="160"/>
        <end position="401"/>
    </location>
</feature>
<dbReference type="Pfam" id="PF01610">
    <property type="entry name" value="DDE_Tnp_ISL3"/>
    <property type="match status" value="1"/>
</dbReference>
<dbReference type="InterPro" id="IPR047951">
    <property type="entry name" value="Transpos_ISL3"/>
</dbReference>
<proteinExistence type="predicted"/>
<protein>
    <submittedName>
        <fullName evidence="2">Transposase</fullName>
    </submittedName>
</protein>
<reference evidence="2" key="2">
    <citation type="journal article" date="2008" name="PLoS Biol.">
        <title>Population genomic analysis of strain variation in Leptospirillum group II bacteria involved in acid mine drainage formation.</title>
        <authorList>
            <person name="Simmons S.L."/>
            <person name="Dibartolo G."/>
            <person name="Denef V.J."/>
            <person name="Goltsman D.S."/>
            <person name="Thelen M.P."/>
            <person name="Banfield J.F."/>
        </authorList>
    </citation>
    <scope>NUCLEOTIDE SEQUENCE [LARGE SCALE GENOMIC DNA]</scope>
</reference>
<dbReference type="EMBL" id="DS995259">
    <property type="protein sequence ID" value="EDZ40125.1"/>
    <property type="molecule type" value="Genomic_DNA"/>
</dbReference>
<evidence type="ECO:0000313" key="2">
    <source>
        <dbReference type="EMBL" id="EDZ40125.1"/>
    </source>
</evidence>
<gene>
    <name evidence="2" type="ORF">CGL2_11195034</name>
</gene>
<dbReference type="NCBIfam" id="NF033550">
    <property type="entry name" value="transpos_ISL3"/>
    <property type="match status" value="1"/>
</dbReference>
<dbReference type="AlphaFoldDB" id="B6AKK2"/>
<dbReference type="PANTHER" id="PTHR33498">
    <property type="entry name" value="TRANSPOSASE FOR INSERTION SEQUENCE ELEMENT IS1557"/>
    <property type="match status" value="1"/>
</dbReference>
<name>B6AKK2_9BACT</name>
<organism evidence="2">
    <name type="scientific">Leptospirillum sp. Group II '5-way CG'</name>
    <dbReference type="NCBI Taxonomy" id="419541"/>
    <lineage>
        <taxon>Bacteria</taxon>
        <taxon>Pseudomonadati</taxon>
        <taxon>Nitrospirota</taxon>
        <taxon>Nitrospiria</taxon>
        <taxon>Nitrospirales</taxon>
        <taxon>Nitrospiraceae</taxon>
        <taxon>Leptospirillum</taxon>
    </lineage>
</organism>
<sequence>MLVKTVLNQIERFKGFVFGKISIRKGWLRKLTLVVEILPRMGSRPECSVCGRKRPTYDTSRKAREVDYIPLWSYRVVFRYFPRRVNCPWDGIQVEWVPWTDGKERMTHSYKIFLARWARRLSWNEVATVFETSWGCVFRAVKAVVDYGLVHRSLDGVTQIGVDEIAVFAGQKYLTMVYQLDAGCRRLLWCGPERRVKTLLRFFRMFGKERSAKLKYVCSDMWGPYLKVIAKKAPQALNILDRFHIMKKFGEAIDEIRRSEIVKFKAKEQKNLLHNGRWALLKRPENLTEKQTVRLAELVKLNLATVRAYLLREDFQRFWTFTNTAVASWFLDTWCTRTMRSRLEPMKKVARMLRRHKPMILNWFAAEGALSSGAVEGLNLKAKLAMRKAYGFKSIENLQIALYHTLGSLPDPPGGPHRFC</sequence>